<dbReference type="Gene3D" id="1.10.8.60">
    <property type="match status" value="1"/>
</dbReference>
<dbReference type="EMBL" id="CAIZ01000017">
    <property type="protein sequence ID" value="CCH68703.1"/>
    <property type="molecule type" value="Genomic_DNA"/>
</dbReference>
<dbReference type="CDD" id="cd00009">
    <property type="entry name" value="AAA"/>
    <property type="match status" value="1"/>
</dbReference>
<proteinExistence type="inferred from homology"/>
<dbReference type="GO" id="GO:0016887">
    <property type="term" value="F:ATP hydrolysis activity"/>
    <property type="evidence" value="ECO:0007669"/>
    <property type="project" value="InterPro"/>
</dbReference>
<dbReference type="STRING" id="1193181.BN10_1130015"/>
<dbReference type="Pfam" id="PF17866">
    <property type="entry name" value="AAA_lid_6"/>
    <property type="match status" value="1"/>
</dbReference>
<dbReference type="AlphaFoldDB" id="N0DXH9"/>
<dbReference type="FunFam" id="3.40.50.300:FF:000216">
    <property type="entry name" value="Type VII secretion ATPase EccA"/>
    <property type="match status" value="1"/>
</dbReference>
<organism evidence="6 7">
    <name type="scientific">Phycicoccus elongatus Lp2</name>
    <dbReference type="NCBI Taxonomy" id="1193181"/>
    <lineage>
        <taxon>Bacteria</taxon>
        <taxon>Bacillati</taxon>
        <taxon>Actinomycetota</taxon>
        <taxon>Actinomycetes</taxon>
        <taxon>Micrococcales</taxon>
        <taxon>Intrasporangiaceae</taxon>
        <taxon>Phycicoccus</taxon>
    </lineage>
</organism>
<evidence type="ECO:0000256" key="3">
    <source>
        <dbReference type="ARBA" id="ARBA00022840"/>
    </source>
</evidence>
<evidence type="ECO:0000256" key="4">
    <source>
        <dbReference type="SAM" id="MobiDB-lite"/>
    </source>
</evidence>
<dbReference type="SMART" id="SM00382">
    <property type="entry name" value="AAA"/>
    <property type="match status" value="1"/>
</dbReference>
<protein>
    <submittedName>
        <fullName evidence="6">Stage V sporulation protein K (Modular protein)</fullName>
    </submittedName>
</protein>
<evidence type="ECO:0000256" key="1">
    <source>
        <dbReference type="ARBA" id="ARBA00010378"/>
    </source>
</evidence>
<sequence>MGTGGADAREVTEAVKGLWGQVMGELKTVSARVREVAPPGARPGSDLDLGDGDPWGPGRFSFDPADTTPPSAPSSQSRGSKSREEGVGSPRVAPSRLEGEEPEGAEREADADPVATQANPAAPADQKKEPEPDPRTLEELLAELDGLIGLRAVKAEIHRQVALLKVEAKRKEAGLKTPAITRHLVFVGNPGTGKTTVARLVGGIYRALGLLSKGQLIEVDRSELVAGYLGQTAMKTADVVKSAVGGVLFIDEAYSLSGDQYGTEAIDTLVKEMEDKRDDLVVIVAGYPVPMEIFIAQNPGLASRFRTTIDFADYTDDELVGIFCKLAADADYDVSDDVEQHLRAMLAQVQRGPTFGNGRYSRNTLEAAIGAHAWRLREVEDPDLHALRTLEPADLSPDGTELDLAHPLVAQDGELPEHSGTTPEEDEVQPS</sequence>
<feature type="domain" description="AAA+ ATPase" evidence="5">
    <location>
        <begin position="180"/>
        <end position="315"/>
    </location>
</feature>
<accession>N0DXH9</accession>
<dbReference type="OrthoDB" id="9806903at2"/>
<dbReference type="InterPro" id="IPR050773">
    <property type="entry name" value="CbxX/CfxQ_RuBisCO_ESX"/>
</dbReference>
<evidence type="ECO:0000313" key="6">
    <source>
        <dbReference type="EMBL" id="CCH68703.1"/>
    </source>
</evidence>
<dbReference type="InterPro" id="IPR003593">
    <property type="entry name" value="AAA+_ATPase"/>
</dbReference>
<comment type="similarity">
    <text evidence="1">Belongs to the CbxX/CfxQ family.</text>
</comment>
<dbReference type="HOGENOM" id="CLU_008749_1_1_11"/>
<keyword evidence="7" id="KW-1185">Reference proteome</keyword>
<evidence type="ECO:0000259" key="5">
    <source>
        <dbReference type="SMART" id="SM00382"/>
    </source>
</evidence>
<reference evidence="6 7" key="1">
    <citation type="journal article" date="2013" name="ISME J.">
        <title>A metabolic model for members of the genus Tetrasphaera involved in enhanced biological phosphorus removal.</title>
        <authorList>
            <person name="Kristiansen R."/>
            <person name="Nguyen H.T.T."/>
            <person name="Saunders A.M."/>
            <person name="Nielsen J.L."/>
            <person name="Wimmer R."/>
            <person name="Le V.Q."/>
            <person name="McIlroy S.J."/>
            <person name="Petrovski S."/>
            <person name="Seviour R.J."/>
            <person name="Calteau A."/>
            <person name="Nielsen K.L."/>
            <person name="Nielsen P.H."/>
        </authorList>
    </citation>
    <scope>NUCLEOTIDE SEQUENCE [LARGE SCALE GENOMIC DNA]</scope>
    <source>
        <strain evidence="6 7">Lp2</strain>
    </source>
</reference>
<dbReference type="SUPFAM" id="SSF52540">
    <property type="entry name" value="P-loop containing nucleoside triphosphate hydrolases"/>
    <property type="match status" value="1"/>
</dbReference>
<dbReference type="GO" id="GO:0005524">
    <property type="term" value="F:ATP binding"/>
    <property type="evidence" value="ECO:0007669"/>
    <property type="project" value="UniProtKB-KW"/>
</dbReference>
<dbReference type="PANTHER" id="PTHR43392">
    <property type="entry name" value="AAA-TYPE ATPASE FAMILY PROTEIN / ANKYRIN REPEAT FAMILY PROTEIN"/>
    <property type="match status" value="1"/>
</dbReference>
<feature type="region of interest" description="Disordered" evidence="4">
    <location>
        <begin position="34"/>
        <end position="133"/>
    </location>
</feature>
<dbReference type="InterPro" id="IPR000641">
    <property type="entry name" value="CbxX/CfxQ"/>
</dbReference>
<dbReference type="InterPro" id="IPR027417">
    <property type="entry name" value="P-loop_NTPase"/>
</dbReference>
<dbReference type="InterPro" id="IPR003959">
    <property type="entry name" value="ATPase_AAA_core"/>
</dbReference>
<feature type="region of interest" description="Disordered" evidence="4">
    <location>
        <begin position="394"/>
        <end position="431"/>
    </location>
</feature>
<name>N0DXH9_9MICO</name>
<evidence type="ECO:0000256" key="2">
    <source>
        <dbReference type="ARBA" id="ARBA00022741"/>
    </source>
</evidence>
<dbReference type="eggNOG" id="COG0464">
    <property type="taxonomic scope" value="Bacteria"/>
</dbReference>
<comment type="caution">
    <text evidence="6">The sequence shown here is derived from an EMBL/GenBank/DDBJ whole genome shotgun (WGS) entry which is preliminary data.</text>
</comment>
<dbReference type="InterPro" id="IPR041627">
    <property type="entry name" value="AAA_lid_6"/>
</dbReference>
<gene>
    <name evidence="6" type="ORF">BN10_1130015</name>
</gene>
<keyword evidence="3" id="KW-0067">ATP-binding</keyword>
<feature type="compositionally biased region" description="Low complexity" evidence="4">
    <location>
        <begin position="43"/>
        <end position="77"/>
    </location>
</feature>
<dbReference type="PANTHER" id="PTHR43392:SF2">
    <property type="entry name" value="AAA-TYPE ATPASE FAMILY PROTEIN _ ANKYRIN REPEAT FAMILY PROTEIN"/>
    <property type="match status" value="1"/>
</dbReference>
<keyword evidence="2" id="KW-0547">Nucleotide-binding</keyword>
<dbReference type="Proteomes" id="UP000013167">
    <property type="component" value="Unassembled WGS sequence"/>
</dbReference>
<evidence type="ECO:0000313" key="7">
    <source>
        <dbReference type="Proteomes" id="UP000013167"/>
    </source>
</evidence>
<dbReference type="Pfam" id="PF00004">
    <property type="entry name" value="AAA"/>
    <property type="match status" value="1"/>
</dbReference>
<dbReference type="PRINTS" id="PR00819">
    <property type="entry name" value="CBXCFQXSUPER"/>
</dbReference>
<dbReference type="Gene3D" id="3.40.50.300">
    <property type="entry name" value="P-loop containing nucleotide triphosphate hydrolases"/>
    <property type="match status" value="1"/>
</dbReference>